<protein>
    <submittedName>
        <fullName evidence="6">AAA family ATPase</fullName>
    </submittedName>
</protein>
<dbReference type="Gene3D" id="3.40.50.300">
    <property type="entry name" value="P-loop containing nucleotide triphosphate hydrolases"/>
    <property type="match status" value="1"/>
</dbReference>
<proteinExistence type="predicted"/>
<dbReference type="InterPro" id="IPR050130">
    <property type="entry name" value="ClpA_ClpB"/>
</dbReference>
<dbReference type="RefSeq" id="WP_203626283.1">
    <property type="nucleotide sequence ID" value="NZ_BOLQ01000003.1"/>
</dbReference>
<dbReference type="InterPro" id="IPR036397">
    <property type="entry name" value="RNaseH_sf"/>
</dbReference>
<evidence type="ECO:0000313" key="7">
    <source>
        <dbReference type="Proteomes" id="UP001597196"/>
    </source>
</evidence>
<reference evidence="7" key="1">
    <citation type="journal article" date="2019" name="Int. J. Syst. Evol. Microbiol.">
        <title>The Global Catalogue of Microorganisms (GCM) 10K type strain sequencing project: providing services to taxonomists for standard genome sequencing and annotation.</title>
        <authorList>
            <consortium name="The Broad Institute Genomics Platform"/>
            <consortium name="The Broad Institute Genome Sequencing Center for Infectious Disease"/>
            <person name="Wu L."/>
            <person name="Ma J."/>
        </authorList>
    </citation>
    <scope>NUCLEOTIDE SEQUENCE [LARGE SCALE GENOMIC DNA]</scope>
    <source>
        <strain evidence="7">CCM 8980</strain>
    </source>
</reference>
<comment type="caution">
    <text evidence="6">The sequence shown here is derived from an EMBL/GenBank/DDBJ whole genome shotgun (WGS) entry which is preliminary data.</text>
</comment>
<accession>A0ABW4CEX8</accession>
<dbReference type="InterPro" id="IPR041546">
    <property type="entry name" value="ClpA/ClpB_AAA_lid"/>
</dbReference>
<sequence length="757" mass="82433">MSENDFDLDFDTVFSDVAQEATGTFSNADLMATATRMFHKYTDQGGLINLFRVTADVMPADPRPDEEAAFQFFAGPGSASKLVIPGPDDMDLFKADRERAENALARDANTKLTIVTDSTLAYTLFLTQLAHDLAASTSPSLAHKSILTASSWQLAESADDLIYVAHLTPAEYKVIRSKTTDAAFTPHFEDRTSAFEKSRLTAPLFLPLRTLGVSDVAYVLRHFSAHYETSHHVTFAPDALVQLASGSRAIMTNLPDPEKAILLMDELGGEFAGTADAPGTITKEMVQGTLATRYNTFPASVLNKESILGLENTLNDGVIGQTQATHAVAQAMARASVGLNNPHRPLATFLFVGPTGVGKTELAKQLTLALYGRETEYLRFDMSEFSDPEDGVFKLIGIAAVYKNSERGGLLTNALREHPNAILLFDEFEKAARPVQNLMLQMLDDARLTAGDGQLFSLRSNIMIFTSNAGMAPSDMHMGFGNTEAGADYAFSTEAFTKAFPKELQNRFSNIIEFKPISKPDLFKILEIKLKHFYQLFESQGISLSLTDAVKTKLVALGYKPDLGARPLERAIDDALMGPIADLLLTTEDTHQINVDVDGDDKIVARAAAIKVTPPLTFKTAAVLYVDGAFNPQTGTYGYGGMLAQDGKTDVISGAGQEKITLNLRDYGGEMAGVLAGLKKAQAANIKELTIVYDYNGIEGWGTGRWQANHPTAVAYRDKMAQLRSEMTLYFVHTRKETSTEMKEANNEAKKAVGLSN</sequence>
<evidence type="ECO:0000256" key="3">
    <source>
        <dbReference type="ARBA" id="ARBA00023186"/>
    </source>
</evidence>
<organism evidence="6 7">
    <name type="scientific">Lacticaseibacillus mingshuiensis</name>
    <dbReference type="NCBI Taxonomy" id="2799574"/>
    <lineage>
        <taxon>Bacteria</taxon>
        <taxon>Bacillati</taxon>
        <taxon>Bacillota</taxon>
        <taxon>Bacilli</taxon>
        <taxon>Lactobacillales</taxon>
        <taxon>Lactobacillaceae</taxon>
        <taxon>Lacticaseibacillus</taxon>
    </lineage>
</organism>
<feature type="domain" description="AAA+ ATPase" evidence="4">
    <location>
        <begin position="345"/>
        <end position="518"/>
    </location>
</feature>
<dbReference type="Pfam" id="PF07724">
    <property type="entry name" value="AAA_2"/>
    <property type="match status" value="1"/>
</dbReference>
<dbReference type="Pfam" id="PF13456">
    <property type="entry name" value="RVT_3"/>
    <property type="match status" value="1"/>
</dbReference>
<dbReference type="InterPro" id="IPR003959">
    <property type="entry name" value="ATPase_AAA_core"/>
</dbReference>
<keyword evidence="1" id="KW-0547">Nucleotide-binding</keyword>
<dbReference type="InterPro" id="IPR019489">
    <property type="entry name" value="Clp_ATPase_C"/>
</dbReference>
<dbReference type="InterPro" id="IPR003593">
    <property type="entry name" value="AAA+_ATPase"/>
</dbReference>
<dbReference type="PRINTS" id="PR00300">
    <property type="entry name" value="CLPPROTEASEA"/>
</dbReference>
<dbReference type="Pfam" id="PF17871">
    <property type="entry name" value="AAA_lid_9"/>
    <property type="match status" value="1"/>
</dbReference>
<dbReference type="Pfam" id="PF10431">
    <property type="entry name" value="ClpB_D2-small"/>
    <property type="match status" value="1"/>
</dbReference>
<dbReference type="SUPFAM" id="SSF52540">
    <property type="entry name" value="P-loop containing nucleoside triphosphate hydrolases"/>
    <property type="match status" value="1"/>
</dbReference>
<evidence type="ECO:0000259" key="4">
    <source>
        <dbReference type="SMART" id="SM00382"/>
    </source>
</evidence>
<evidence type="ECO:0000256" key="2">
    <source>
        <dbReference type="ARBA" id="ARBA00022840"/>
    </source>
</evidence>
<dbReference type="InterPro" id="IPR002156">
    <property type="entry name" value="RNaseH_domain"/>
</dbReference>
<dbReference type="InterPro" id="IPR027417">
    <property type="entry name" value="P-loop_NTPase"/>
</dbReference>
<dbReference type="SUPFAM" id="SSF53098">
    <property type="entry name" value="Ribonuclease H-like"/>
    <property type="match status" value="1"/>
</dbReference>
<dbReference type="PANTHER" id="PTHR11638:SF175">
    <property type="entry name" value="ATP-DEPENDENT CLP PROTEASE, ATP-BINDING SUBUNIT CLPC"/>
    <property type="match status" value="1"/>
</dbReference>
<gene>
    <name evidence="6" type="ORF">ACFQ4P_03730</name>
</gene>
<name>A0ABW4CEX8_9LACO</name>
<dbReference type="PANTHER" id="PTHR11638">
    <property type="entry name" value="ATP-DEPENDENT CLP PROTEASE"/>
    <property type="match status" value="1"/>
</dbReference>
<dbReference type="InterPro" id="IPR001270">
    <property type="entry name" value="ClpA/B"/>
</dbReference>
<keyword evidence="3" id="KW-0143">Chaperone</keyword>
<dbReference type="InterPro" id="IPR012337">
    <property type="entry name" value="RNaseH-like_sf"/>
</dbReference>
<evidence type="ECO:0000256" key="1">
    <source>
        <dbReference type="ARBA" id="ARBA00022741"/>
    </source>
</evidence>
<dbReference type="SMART" id="SM01086">
    <property type="entry name" value="ClpB_D2-small"/>
    <property type="match status" value="1"/>
</dbReference>
<dbReference type="EMBL" id="JBHTOC010000004">
    <property type="protein sequence ID" value="MFD1429359.1"/>
    <property type="molecule type" value="Genomic_DNA"/>
</dbReference>
<evidence type="ECO:0000313" key="6">
    <source>
        <dbReference type="EMBL" id="MFD1429359.1"/>
    </source>
</evidence>
<keyword evidence="2" id="KW-0067">ATP-binding</keyword>
<dbReference type="Proteomes" id="UP001597196">
    <property type="component" value="Unassembled WGS sequence"/>
</dbReference>
<dbReference type="SMART" id="SM00382">
    <property type="entry name" value="AAA"/>
    <property type="match status" value="1"/>
</dbReference>
<keyword evidence="7" id="KW-1185">Reference proteome</keyword>
<feature type="domain" description="Clp ATPase C-terminal" evidence="5">
    <location>
        <begin position="517"/>
        <end position="605"/>
    </location>
</feature>
<dbReference type="CDD" id="cd19499">
    <property type="entry name" value="RecA-like_ClpB_Hsp104-like"/>
    <property type="match status" value="1"/>
</dbReference>
<evidence type="ECO:0000259" key="5">
    <source>
        <dbReference type="SMART" id="SM01086"/>
    </source>
</evidence>
<dbReference type="Gene3D" id="3.30.420.10">
    <property type="entry name" value="Ribonuclease H-like superfamily/Ribonuclease H"/>
    <property type="match status" value="1"/>
</dbReference>
<dbReference type="Gene3D" id="1.10.8.60">
    <property type="match status" value="2"/>
</dbReference>